<keyword evidence="1" id="KW-0175">Coiled coil</keyword>
<dbReference type="PANTHER" id="PTHR37558:SF1">
    <property type="entry name" value="HTH CENPB-TYPE DOMAIN-CONTAINING PROTEIN"/>
    <property type="match status" value="1"/>
</dbReference>
<organism evidence="2 3">
    <name type="scientific">Pseudolycoriella hygida</name>
    <dbReference type="NCBI Taxonomy" id="35572"/>
    <lineage>
        <taxon>Eukaryota</taxon>
        <taxon>Metazoa</taxon>
        <taxon>Ecdysozoa</taxon>
        <taxon>Arthropoda</taxon>
        <taxon>Hexapoda</taxon>
        <taxon>Insecta</taxon>
        <taxon>Pterygota</taxon>
        <taxon>Neoptera</taxon>
        <taxon>Endopterygota</taxon>
        <taxon>Diptera</taxon>
        <taxon>Nematocera</taxon>
        <taxon>Sciaroidea</taxon>
        <taxon>Sciaridae</taxon>
        <taxon>Pseudolycoriella</taxon>
    </lineage>
</organism>
<evidence type="ECO:0000313" key="2">
    <source>
        <dbReference type="EMBL" id="KAJ6646119.1"/>
    </source>
</evidence>
<keyword evidence="3" id="KW-1185">Reference proteome</keyword>
<evidence type="ECO:0000256" key="1">
    <source>
        <dbReference type="SAM" id="Coils"/>
    </source>
</evidence>
<dbReference type="EMBL" id="WJQU01000001">
    <property type="protein sequence ID" value="KAJ6646119.1"/>
    <property type="molecule type" value="Genomic_DNA"/>
</dbReference>
<name>A0A9Q0S5Q7_9DIPT</name>
<feature type="coiled-coil region" evidence="1">
    <location>
        <begin position="181"/>
        <end position="222"/>
    </location>
</feature>
<protein>
    <submittedName>
        <fullName evidence="2">Uncharacterized protein</fullName>
    </submittedName>
</protein>
<evidence type="ECO:0000313" key="3">
    <source>
        <dbReference type="Proteomes" id="UP001151699"/>
    </source>
</evidence>
<sequence>MGKRKADDQLERCESNRCIRYDIQLLKEVEQFNPFAFKNQEPIWENIVEALRDSPIPMNVTSRSCRERVTELLQYYRKGEMLSIPICGIAEEHRTALQVLLTDISKLEETRPSHTLKSLCTSKDHEEAEDVRDRALDEIDADSDIVISYTSDDEFEFGPNRGRSGRRSTPKNDLVKFLENKNAMDLELRREELRIREEELRVKNKEIEINQLKVEAEIEERKKMMDLLVKLVSSAGPAQ</sequence>
<reference evidence="2" key="1">
    <citation type="submission" date="2022-07" db="EMBL/GenBank/DDBJ databases">
        <authorList>
            <person name="Trinca V."/>
            <person name="Uliana J.V.C."/>
            <person name="Torres T.T."/>
            <person name="Ward R.J."/>
            <person name="Monesi N."/>
        </authorList>
    </citation>
    <scope>NUCLEOTIDE SEQUENCE</scope>
    <source>
        <strain evidence="2">HSMRA1968</strain>
        <tissue evidence="2">Whole embryos</tissue>
    </source>
</reference>
<gene>
    <name evidence="2" type="ORF">Bhyg_01329</name>
</gene>
<accession>A0A9Q0S5Q7</accession>
<dbReference type="AlphaFoldDB" id="A0A9Q0S5Q7"/>
<dbReference type="Proteomes" id="UP001151699">
    <property type="component" value="Chromosome A"/>
</dbReference>
<comment type="caution">
    <text evidence="2">The sequence shown here is derived from an EMBL/GenBank/DDBJ whole genome shotgun (WGS) entry which is preliminary data.</text>
</comment>
<proteinExistence type="predicted"/>
<dbReference type="PANTHER" id="PTHR37558">
    <property type="entry name" value="HTH CENPB-TYPE DOMAIN-CONTAINING PROTEIN"/>
    <property type="match status" value="1"/>
</dbReference>